<dbReference type="RefSeq" id="YP_006383670.1">
    <property type="nucleotide sequence ID" value="NC_017981.1"/>
</dbReference>
<sequence length="72" mass="8318">MRARFIHYVASFRFDGNPESRASGIVDVPKGHSPEEVHDHIQISFCKKMGLSVDDFREDVVVEKMEIIQWAE</sequence>
<protein>
    <submittedName>
        <fullName evidence="1">Uncharacterized protein</fullName>
    </submittedName>
</protein>
<proteinExistence type="predicted"/>
<evidence type="ECO:0000313" key="2">
    <source>
        <dbReference type="Proteomes" id="UP000005249"/>
    </source>
</evidence>
<dbReference type="EMBL" id="JN022534">
    <property type="protein sequence ID" value="AEX65731.1"/>
    <property type="molecule type" value="Genomic_DNA"/>
</dbReference>
<organism evidence="1 2">
    <name type="scientific">Xanthomonas phage vB_XveM_DIBBI</name>
    <dbReference type="NCBI Taxonomy" id="1129194"/>
    <lineage>
        <taxon>Viruses</taxon>
        <taxon>Duplodnaviria</taxon>
        <taxon>Heunggongvirae</taxon>
        <taxon>Uroviricota</taxon>
        <taxon>Caudoviricetes</taxon>
        <taxon>Dibbivirus</taxon>
        <taxon>Dibbivirus DIBBI</taxon>
    </lineage>
</organism>
<gene>
    <name evidence="1" type="ORF">DIBBI_063</name>
</gene>
<keyword evidence="2" id="KW-1185">Reference proteome</keyword>
<accession>I3PGZ6</accession>
<evidence type="ECO:0000313" key="1">
    <source>
        <dbReference type="EMBL" id="AEX65731.1"/>
    </source>
</evidence>
<name>I3PGZ6_9CAUD</name>
<dbReference type="GeneID" id="12980212"/>
<dbReference type="KEGG" id="vg:12980212"/>
<dbReference type="Proteomes" id="UP000005249">
    <property type="component" value="Segment"/>
</dbReference>
<reference evidence="1 2" key="1">
    <citation type="submission" date="2011-05" db="EMBL/GenBank/DDBJ databases">
        <authorList>
            <person name="Sadunishvili T."/>
            <person name="Gaganidze D."/>
            <person name="Kropinski A.M."/>
            <person name="Lingohr E.J."/>
            <person name="Ghudumidze N."/>
            <person name="Kvesitadze G."/>
        </authorList>
    </citation>
    <scope>NUCLEOTIDE SEQUENCE [LARGE SCALE GENOMIC DNA]</scope>
</reference>